<dbReference type="AlphaFoldDB" id="A0A8S2ZTL5"/>
<dbReference type="Proteomes" id="UP000681722">
    <property type="component" value="Unassembled WGS sequence"/>
</dbReference>
<feature type="non-terminal residue" evidence="1">
    <location>
        <position position="1"/>
    </location>
</feature>
<organism evidence="1 2">
    <name type="scientific">Didymodactylos carnosus</name>
    <dbReference type="NCBI Taxonomy" id="1234261"/>
    <lineage>
        <taxon>Eukaryota</taxon>
        <taxon>Metazoa</taxon>
        <taxon>Spiralia</taxon>
        <taxon>Gnathifera</taxon>
        <taxon>Rotifera</taxon>
        <taxon>Eurotatoria</taxon>
        <taxon>Bdelloidea</taxon>
        <taxon>Philodinida</taxon>
        <taxon>Philodinidae</taxon>
        <taxon>Didymodactylos</taxon>
    </lineage>
</organism>
<accession>A0A8S2ZTL5</accession>
<evidence type="ECO:0000313" key="2">
    <source>
        <dbReference type="Proteomes" id="UP000681722"/>
    </source>
</evidence>
<name>A0A8S2ZTL5_9BILA</name>
<reference evidence="1" key="1">
    <citation type="submission" date="2021-02" db="EMBL/GenBank/DDBJ databases">
        <authorList>
            <person name="Nowell W R."/>
        </authorList>
    </citation>
    <scope>NUCLEOTIDE SEQUENCE</scope>
</reference>
<protein>
    <submittedName>
        <fullName evidence="1">Uncharacterized protein</fullName>
    </submittedName>
</protein>
<dbReference type="EMBL" id="CAJOBC010137021">
    <property type="protein sequence ID" value="CAF4632470.1"/>
    <property type="molecule type" value="Genomic_DNA"/>
</dbReference>
<evidence type="ECO:0000313" key="1">
    <source>
        <dbReference type="EMBL" id="CAF4632470.1"/>
    </source>
</evidence>
<sequence>DIHGPLPPKKDTLEVTSDVDEILNCLNITTKHRDKIEQDDFYSWNIDQQVHFVIS</sequence>
<gene>
    <name evidence="1" type="ORF">SRO942_LOCUS49893</name>
</gene>
<proteinExistence type="predicted"/>
<comment type="caution">
    <text evidence="1">The sequence shown here is derived from an EMBL/GenBank/DDBJ whole genome shotgun (WGS) entry which is preliminary data.</text>
</comment>